<dbReference type="InterPro" id="IPR029787">
    <property type="entry name" value="Nucleotide_cyclase"/>
</dbReference>
<dbReference type="InterPro" id="IPR043128">
    <property type="entry name" value="Rev_trsase/Diguanyl_cyclase"/>
</dbReference>
<comment type="caution">
    <text evidence="8">The sequence shown here is derived from an EMBL/GenBank/DDBJ whole genome shotgun (WGS) entry which is preliminary data.</text>
</comment>
<dbReference type="NCBIfam" id="TIGR00254">
    <property type="entry name" value="GGDEF"/>
    <property type="match status" value="1"/>
</dbReference>
<dbReference type="Pfam" id="PF00990">
    <property type="entry name" value="GGDEF"/>
    <property type="match status" value="1"/>
</dbReference>
<dbReference type="InterPro" id="IPR050469">
    <property type="entry name" value="Diguanylate_Cyclase"/>
</dbReference>
<dbReference type="Pfam" id="PF02743">
    <property type="entry name" value="dCache_1"/>
    <property type="match status" value="1"/>
</dbReference>
<dbReference type="CDD" id="cd01949">
    <property type="entry name" value="GGDEF"/>
    <property type="match status" value="1"/>
</dbReference>
<dbReference type="Gene3D" id="3.30.70.270">
    <property type="match status" value="1"/>
</dbReference>
<keyword evidence="4 6" id="KW-1133">Transmembrane helix</keyword>
<evidence type="ECO:0000313" key="8">
    <source>
        <dbReference type="EMBL" id="RNB89853.1"/>
    </source>
</evidence>
<dbReference type="InterPro" id="IPR033479">
    <property type="entry name" value="dCache_1"/>
</dbReference>
<protein>
    <submittedName>
        <fullName evidence="8">GGDEF domain-containing protein</fullName>
    </submittedName>
</protein>
<dbReference type="InterPro" id="IPR000160">
    <property type="entry name" value="GGDEF_dom"/>
</dbReference>
<keyword evidence="5 6" id="KW-0472">Membrane</keyword>
<dbReference type="CDD" id="cd18773">
    <property type="entry name" value="PDC1_HK_sensor"/>
    <property type="match status" value="1"/>
</dbReference>
<evidence type="ECO:0000259" key="7">
    <source>
        <dbReference type="PROSITE" id="PS50887"/>
    </source>
</evidence>
<evidence type="ECO:0000256" key="3">
    <source>
        <dbReference type="ARBA" id="ARBA00022692"/>
    </source>
</evidence>
<comment type="subcellular location">
    <subcellularLocation>
        <location evidence="1">Cell membrane</location>
        <topology evidence="1">Multi-pass membrane protein</topology>
    </subcellularLocation>
</comment>
<reference evidence="8 9" key="1">
    <citation type="submission" date="2018-10" db="EMBL/GenBank/DDBJ databases">
        <title>Phylogenomics of Brevibacillus.</title>
        <authorList>
            <person name="Dunlap C."/>
        </authorList>
    </citation>
    <scope>NUCLEOTIDE SEQUENCE [LARGE SCALE GENOMIC DNA]</scope>
    <source>
        <strain evidence="8 9">JCM 15716</strain>
    </source>
</reference>
<evidence type="ECO:0000256" key="1">
    <source>
        <dbReference type="ARBA" id="ARBA00004651"/>
    </source>
</evidence>
<name>A0A3M8DP09_9BACL</name>
<dbReference type="AlphaFoldDB" id="A0A3M8DP09"/>
<evidence type="ECO:0000256" key="5">
    <source>
        <dbReference type="ARBA" id="ARBA00023136"/>
    </source>
</evidence>
<sequence>MPVFKFTVSSQKKISLATLMTTLVSLSVVLTVTILIAASYQSKKRTLIDTTLTLNYSSAVKMGQTIDSLFKSMRSSLLYSAEVLSKVKTMDTADVTAQLELMRHSSNYFNSLVLVNENGIVQNASPITAGTIGNPIVAEEAKAALAAKKPYLSKPYITTKSKRLILFMSQPIFDGNGNYRGFIGGTIYLNEKNILNMIFDSNPTDKWGSYFYIVASDGRLLFHRDKKRIGEDISANTVVHKLIAGQSGSERMVNLHGEEMLAGYVKVRENGWGVAVVSPTDFVNEQLKQHINTMLLYMLPPFLVVALLAIILARKLAEPFTELANCVSKVGTANIELPEKRLDWNREASLLTEAICYALVEIKRQTDQLTLDASTDPLTGLANRRTLETIMSKRIVEEAPFSLIVMDIDRFKTINDTFGHPVGDAVLRHFATLLASTVRPGDTCCRFGGEEFIALIPHATIEETYRIAERIRLELENSENPIGRTITVSAGIAHFPEHAGTVQELIHMADQALYRAKETGRNRTVIADKENMENVMPSGER</sequence>
<dbReference type="SMART" id="SM00267">
    <property type="entry name" value="GGDEF"/>
    <property type="match status" value="1"/>
</dbReference>
<dbReference type="Gene3D" id="3.30.450.20">
    <property type="entry name" value="PAS domain"/>
    <property type="match status" value="1"/>
</dbReference>
<evidence type="ECO:0000256" key="2">
    <source>
        <dbReference type="ARBA" id="ARBA00022475"/>
    </source>
</evidence>
<dbReference type="PROSITE" id="PS50887">
    <property type="entry name" value="GGDEF"/>
    <property type="match status" value="1"/>
</dbReference>
<dbReference type="PANTHER" id="PTHR45138">
    <property type="entry name" value="REGULATORY COMPONENTS OF SENSORY TRANSDUCTION SYSTEM"/>
    <property type="match status" value="1"/>
</dbReference>
<evidence type="ECO:0000313" key="9">
    <source>
        <dbReference type="Proteomes" id="UP000271031"/>
    </source>
</evidence>
<dbReference type="CDD" id="cd12912">
    <property type="entry name" value="PDC2_MCP_like"/>
    <property type="match status" value="1"/>
</dbReference>
<dbReference type="RefSeq" id="WP_122918107.1">
    <property type="nucleotide sequence ID" value="NZ_RHHQ01000008.1"/>
</dbReference>
<dbReference type="GO" id="GO:0052621">
    <property type="term" value="F:diguanylate cyclase activity"/>
    <property type="evidence" value="ECO:0007669"/>
    <property type="project" value="TreeGrafter"/>
</dbReference>
<evidence type="ECO:0000256" key="4">
    <source>
        <dbReference type="ARBA" id="ARBA00022989"/>
    </source>
</evidence>
<dbReference type="InterPro" id="IPR029151">
    <property type="entry name" value="Sensor-like_sf"/>
</dbReference>
<keyword evidence="2" id="KW-1003">Cell membrane</keyword>
<accession>A0A3M8DP09</accession>
<dbReference type="EMBL" id="RHHQ01000008">
    <property type="protein sequence ID" value="RNB89853.1"/>
    <property type="molecule type" value="Genomic_DNA"/>
</dbReference>
<dbReference type="GO" id="GO:0005886">
    <property type="term" value="C:plasma membrane"/>
    <property type="evidence" value="ECO:0007669"/>
    <property type="project" value="UniProtKB-SubCell"/>
</dbReference>
<dbReference type="Proteomes" id="UP000271031">
    <property type="component" value="Unassembled WGS sequence"/>
</dbReference>
<dbReference type="SUPFAM" id="SSF55073">
    <property type="entry name" value="Nucleotide cyclase"/>
    <property type="match status" value="1"/>
</dbReference>
<evidence type="ECO:0000256" key="6">
    <source>
        <dbReference type="SAM" id="Phobius"/>
    </source>
</evidence>
<dbReference type="GO" id="GO:0043709">
    <property type="term" value="P:cell adhesion involved in single-species biofilm formation"/>
    <property type="evidence" value="ECO:0007669"/>
    <property type="project" value="TreeGrafter"/>
</dbReference>
<dbReference type="GO" id="GO:1902201">
    <property type="term" value="P:negative regulation of bacterial-type flagellum-dependent cell motility"/>
    <property type="evidence" value="ECO:0007669"/>
    <property type="project" value="TreeGrafter"/>
</dbReference>
<keyword evidence="9" id="KW-1185">Reference proteome</keyword>
<dbReference type="SUPFAM" id="SSF103190">
    <property type="entry name" value="Sensory domain-like"/>
    <property type="match status" value="2"/>
</dbReference>
<organism evidence="8 9">
    <name type="scientific">Brevibacillus fluminis</name>
    <dbReference type="NCBI Taxonomy" id="511487"/>
    <lineage>
        <taxon>Bacteria</taxon>
        <taxon>Bacillati</taxon>
        <taxon>Bacillota</taxon>
        <taxon>Bacilli</taxon>
        <taxon>Bacillales</taxon>
        <taxon>Paenibacillaceae</taxon>
        <taxon>Brevibacillus</taxon>
    </lineage>
</organism>
<proteinExistence type="predicted"/>
<dbReference type="PANTHER" id="PTHR45138:SF24">
    <property type="entry name" value="DIGUANYLATE CYCLASE DGCC-RELATED"/>
    <property type="match status" value="1"/>
</dbReference>
<feature type="domain" description="GGDEF" evidence="7">
    <location>
        <begin position="399"/>
        <end position="529"/>
    </location>
</feature>
<dbReference type="FunFam" id="3.30.70.270:FF:000001">
    <property type="entry name" value="Diguanylate cyclase domain protein"/>
    <property type="match status" value="1"/>
</dbReference>
<keyword evidence="3 6" id="KW-0812">Transmembrane</keyword>
<feature type="transmembrane region" description="Helical" evidence="6">
    <location>
        <begin position="294"/>
        <end position="313"/>
    </location>
</feature>
<gene>
    <name evidence="8" type="ORF">EDM56_11895</name>
</gene>
<feature type="transmembrane region" description="Helical" evidence="6">
    <location>
        <begin position="14"/>
        <end position="38"/>
    </location>
</feature>
<dbReference type="OrthoDB" id="9759607at2"/>